<name>A0AA38WXY7_9EURO</name>
<keyword evidence="5" id="KW-0560">Oxidoreductase</keyword>
<evidence type="ECO:0000256" key="5">
    <source>
        <dbReference type="ARBA" id="ARBA00023002"/>
    </source>
</evidence>
<accession>A0AA38WXY7</accession>
<comment type="similarity">
    <text evidence="2 6">Belongs to the zinc-containing alcohol dehydrogenase family.</text>
</comment>
<dbReference type="InterPro" id="IPR013149">
    <property type="entry name" value="ADH-like_C"/>
</dbReference>
<dbReference type="EMBL" id="JAPDRK010000023">
    <property type="protein sequence ID" value="KAJ9603152.1"/>
    <property type="molecule type" value="Genomic_DNA"/>
</dbReference>
<sequence>MATSSPVTALQLQGAKQLRLSSEPSRTCGPKEVRVKIAYCGICGSDIHEYQAAPIFSPPVGGQNPHSGLALPVTLGHEFSGLVTEVGSAVVNIAVGQKVVVDPVLHDRHYGLAPCDACQIGLYNVCRRATVCGLSAPGGGLASETIVMAASCIPLPSSLSLKVGALVQPLTIAWHAVRISGFKAGQKALVCGAGPIGLAMLMALKAWGASTVIVSEITGSRSNQATRFGADVVVNPLKNQGKDEGGKKIDSVKSAVERATNGDMVDVAFVAASHQSVLDTAIAATRIGGTVLNAAINEKPLQVDLNDLTMSEKKLLTSARCTDEDWVDVIAALENKKIPAVEDMITAVVPLSNAIDGAFKELIDNTPAHIKILIQPDG</sequence>
<dbReference type="SUPFAM" id="SSF50129">
    <property type="entry name" value="GroES-like"/>
    <property type="match status" value="1"/>
</dbReference>
<comment type="cofactor">
    <cofactor evidence="1 6">
        <name>Zn(2+)</name>
        <dbReference type="ChEBI" id="CHEBI:29105"/>
    </cofactor>
</comment>
<evidence type="ECO:0000256" key="6">
    <source>
        <dbReference type="RuleBase" id="RU361277"/>
    </source>
</evidence>
<evidence type="ECO:0000313" key="9">
    <source>
        <dbReference type="Proteomes" id="UP001172673"/>
    </source>
</evidence>
<comment type="caution">
    <text evidence="8">The sequence shown here is derived from an EMBL/GenBank/DDBJ whole genome shotgun (WGS) entry which is preliminary data.</text>
</comment>
<dbReference type="AlphaFoldDB" id="A0AA38WXY7"/>
<reference evidence="8" key="1">
    <citation type="submission" date="2022-10" db="EMBL/GenBank/DDBJ databases">
        <title>Culturing micro-colonial fungi from biological soil crusts in the Mojave desert and describing Neophaeococcomyces mojavensis, and introducing the new genera and species Taxawa tesnikishii.</title>
        <authorList>
            <person name="Kurbessoian T."/>
            <person name="Stajich J.E."/>
        </authorList>
    </citation>
    <scope>NUCLEOTIDE SEQUENCE</scope>
    <source>
        <strain evidence="8">TK_41</strain>
    </source>
</reference>
<dbReference type="Pfam" id="PF00107">
    <property type="entry name" value="ADH_zinc_N"/>
    <property type="match status" value="1"/>
</dbReference>
<dbReference type="Gene3D" id="3.90.180.10">
    <property type="entry name" value="Medium-chain alcohol dehydrogenases, catalytic domain"/>
    <property type="match status" value="1"/>
</dbReference>
<organism evidence="8 9">
    <name type="scientific">Cladophialophora chaetospira</name>
    <dbReference type="NCBI Taxonomy" id="386627"/>
    <lineage>
        <taxon>Eukaryota</taxon>
        <taxon>Fungi</taxon>
        <taxon>Dikarya</taxon>
        <taxon>Ascomycota</taxon>
        <taxon>Pezizomycotina</taxon>
        <taxon>Eurotiomycetes</taxon>
        <taxon>Chaetothyriomycetidae</taxon>
        <taxon>Chaetothyriales</taxon>
        <taxon>Herpotrichiellaceae</taxon>
        <taxon>Cladophialophora</taxon>
    </lineage>
</organism>
<keyword evidence="3 6" id="KW-0479">Metal-binding</keyword>
<evidence type="ECO:0000256" key="4">
    <source>
        <dbReference type="ARBA" id="ARBA00022833"/>
    </source>
</evidence>
<dbReference type="GO" id="GO:0034079">
    <property type="term" value="P:butanediol biosynthetic process"/>
    <property type="evidence" value="ECO:0007669"/>
    <property type="project" value="TreeGrafter"/>
</dbReference>
<dbReference type="InterPro" id="IPR011032">
    <property type="entry name" value="GroES-like_sf"/>
</dbReference>
<protein>
    <recommendedName>
        <fullName evidence="7">Enoyl reductase (ER) domain-containing protein</fullName>
    </recommendedName>
</protein>
<dbReference type="GO" id="GO:0008270">
    <property type="term" value="F:zinc ion binding"/>
    <property type="evidence" value="ECO:0007669"/>
    <property type="project" value="InterPro"/>
</dbReference>
<dbReference type="GO" id="GO:0000721">
    <property type="term" value="F:(R,R)-butanediol dehydrogenase activity"/>
    <property type="evidence" value="ECO:0007669"/>
    <property type="project" value="TreeGrafter"/>
</dbReference>
<proteinExistence type="inferred from homology"/>
<dbReference type="CDD" id="cd08233">
    <property type="entry name" value="butanediol_DH_like"/>
    <property type="match status" value="1"/>
</dbReference>
<dbReference type="InterPro" id="IPR020843">
    <property type="entry name" value="ER"/>
</dbReference>
<feature type="domain" description="Enoyl reductase (ER)" evidence="7">
    <location>
        <begin position="14"/>
        <end position="374"/>
    </location>
</feature>
<dbReference type="PROSITE" id="PS00059">
    <property type="entry name" value="ADH_ZINC"/>
    <property type="match status" value="1"/>
</dbReference>
<evidence type="ECO:0000313" key="8">
    <source>
        <dbReference type="EMBL" id="KAJ9603152.1"/>
    </source>
</evidence>
<dbReference type="InterPro" id="IPR013154">
    <property type="entry name" value="ADH-like_N"/>
</dbReference>
<dbReference type="Pfam" id="PF08240">
    <property type="entry name" value="ADH_N"/>
    <property type="match status" value="1"/>
</dbReference>
<evidence type="ECO:0000256" key="2">
    <source>
        <dbReference type="ARBA" id="ARBA00008072"/>
    </source>
</evidence>
<gene>
    <name evidence="8" type="ORF">H2200_012447</name>
</gene>
<keyword evidence="4 6" id="KW-0862">Zinc</keyword>
<dbReference type="PANTHER" id="PTHR43161">
    <property type="entry name" value="SORBITOL DEHYDROGENASE"/>
    <property type="match status" value="1"/>
</dbReference>
<dbReference type="Proteomes" id="UP001172673">
    <property type="component" value="Unassembled WGS sequence"/>
</dbReference>
<dbReference type="Gene3D" id="3.40.50.720">
    <property type="entry name" value="NAD(P)-binding Rossmann-like Domain"/>
    <property type="match status" value="1"/>
</dbReference>
<keyword evidence="9" id="KW-1185">Reference proteome</keyword>
<evidence type="ECO:0000256" key="3">
    <source>
        <dbReference type="ARBA" id="ARBA00022723"/>
    </source>
</evidence>
<dbReference type="InterPro" id="IPR036291">
    <property type="entry name" value="NAD(P)-bd_dom_sf"/>
</dbReference>
<dbReference type="SUPFAM" id="SSF51735">
    <property type="entry name" value="NAD(P)-binding Rossmann-fold domains"/>
    <property type="match status" value="1"/>
</dbReference>
<dbReference type="PANTHER" id="PTHR43161:SF23">
    <property type="entry name" value="(R,R)-BUTANEDIOL DEHYDROGENASE-RELATED"/>
    <property type="match status" value="1"/>
</dbReference>
<evidence type="ECO:0000256" key="1">
    <source>
        <dbReference type="ARBA" id="ARBA00001947"/>
    </source>
</evidence>
<evidence type="ECO:0000259" key="7">
    <source>
        <dbReference type="SMART" id="SM00829"/>
    </source>
</evidence>
<dbReference type="InterPro" id="IPR002328">
    <property type="entry name" value="ADH_Zn_CS"/>
</dbReference>
<dbReference type="GO" id="GO:0005737">
    <property type="term" value="C:cytoplasm"/>
    <property type="evidence" value="ECO:0007669"/>
    <property type="project" value="TreeGrafter"/>
</dbReference>
<dbReference type="SMART" id="SM00829">
    <property type="entry name" value="PKS_ER"/>
    <property type="match status" value="1"/>
</dbReference>